<reference evidence="2" key="1">
    <citation type="submission" date="2014-09" db="EMBL/GenBank/DDBJ databases">
        <authorList>
            <person name="Magalhaes I.L.F."/>
            <person name="Oliveira U."/>
            <person name="Santos F.R."/>
            <person name="Vidigal T.H.D.A."/>
            <person name="Brescovit A.D."/>
            <person name="Santos A.J."/>
        </authorList>
    </citation>
    <scope>NUCLEOTIDE SEQUENCE</scope>
    <source>
        <tissue evidence="2">Shoot tissue taken approximately 20 cm above the soil surface</tissue>
    </source>
</reference>
<organism evidence="2">
    <name type="scientific">Arundo donax</name>
    <name type="common">Giant reed</name>
    <name type="synonym">Donax arundinaceus</name>
    <dbReference type="NCBI Taxonomy" id="35708"/>
    <lineage>
        <taxon>Eukaryota</taxon>
        <taxon>Viridiplantae</taxon>
        <taxon>Streptophyta</taxon>
        <taxon>Embryophyta</taxon>
        <taxon>Tracheophyta</taxon>
        <taxon>Spermatophyta</taxon>
        <taxon>Magnoliopsida</taxon>
        <taxon>Liliopsida</taxon>
        <taxon>Poales</taxon>
        <taxon>Poaceae</taxon>
        <taxon>PACMAD clade</taxon>
        <taxon>Arundinoideae</taxon>
        <taxon>Arundineae</taxon>
        <taxon>Arundo</taxon>
    </lineage>
</organism>
<protein>
    <submittedName>
        <fullName evidence="2">Uncharacterized protein</fullName>
    </submittedName>
</protein>
<proteinExistence type="predicted"/>
<dbReference type="AlphaFoldDB" id="A0A0A9AC24"/>
<sequence length="131" mass="14217">MGRRMIQRSYLQGFSANRCWDVEQIGRGAGWVQSGEVRIGDGGLTATTPVVLGGGIILDANGPGRRPPSAPMLQIWRQPRRRRRLLRDPSDPATTNSLLRGGLSMSAGGSAAIAGADFERRMLKADLEMRD</sequence>
<evidence type="ECO:0000313" key="2">
    <source>
        <dbReference type="EMBL" id="JAD48636.1"/>
    </source>
</evidence>
<accession>A0A0A9AC24</accession>
<evidence type="ECO:0000256" key="1">
    <source>
        <dbReference type="SAM" id="MobiDB-lite"/>
    </source>
</evidence>
<name>A0A0A9AC24_ARUDO</name>
<reference evidence="2" key="2">
    <citation type="journal article" date="2015" name="Data Brief">
        <title>Shoot transcriptome of the giant reed, Arundo donax.</title>
        <authorList>
            <person name="Barrero R.A."/>
            <person name="Guerrero F.D."/>
            <person name="Moolhuijzen P."/>
            <person name="Goolsby J.A."/>
            <person name="Tidwell J."/>
            <person name="Bellgard S.E."/>
            <person name="Bellgard M.I."/>
        </authorList>
    </citation>
    <scope>NUCLEOTIDE SEQUENCE</scope>
    <source>
        <tissue evidence="2">Shoot tissue taken approximately 20 cm above the soil surface</tissue>
    </source>
</reference>
<feature type="region of interest" description="Disordered" evidence="1">
    <location>
        <begin position="61"/>
        <end position="102"/>
    </location>
</feature>
<dbReference type="EMBL" id="GBRH01249259">
    <property type="protein sequence ID" value="JAD48636.1"/>
    <property type="molecule type" value="Transcribed_RNA"/>
</dbReference>